<keyword evidence="1" id="KW-0472">Membrane</keyword>
<name>A0A8S5RDV6_9VIRU</name>
<keyword evidence="1" id="KW-0812">Transmembrane</keyword>
<organism evidence="2">
    <name type="scientific">virus sp. ctkyY8</name>
    <dbReference type="NCBI Taxonomy" id="2827995"/>
    <lineage>
        <taxon>Viruses</taxon>
    </lineage>
</organism>
<sequence length="33" mass="4001">MEILSKIEYLILCFLLMARILVCNIKIFLDWKN</sequence>
<reference evidence="2" key="1">
    <citation type="journal article" date="2021" name="Proc. Natl. Acad. Sci. U.S.A.">
        <title>A Catalog of Tens of Thousands of Viruses from Human Metagenomes Reveals Hidden Associations with Chronic Diseases.</title>
        <authorList>
            <person name="Tisza M.J."/>
            <person name="Buck C.B."/>
        </authorList>
    </citation>
    <scope>NUCLEOTIDE SEQUENCE</scope>
    <source>
        <strain evidence="2">CtkyY8</strain>
    </source>
</reference>
<evidence type="ECO:0000313" key="2">
    <source>
        <dbReference type="EMBL" id="DAE29543.1"/>
    </source>
</evidence>
<protein>
    <submittedName>
        <fullName evidence="2">Uncharacterized protein</fullName>
    </submittedName>
</protein>
<proteinExistence type="predicted"/>
<keyword evidence="1" id="KW-1133">Transmembrane helix</keyword>
<evidence type="ECO:0000256" key="1">
    <source>
        <dbReference type="SAM" id="Phobius"/>
    </source>
</evidence>
<dbReference type="EMBL" id="BK059095">
    <property type="protein sequence ID" value="DAE29543.1"/>
    <property type="molecule type" value="Genomic_DNA"/>
</dbReference>
<accession>A0A8S5RDV6</accession>
<feature type="transmembrane region" description="Helical" evidence="1">
    <location>
        <begin position="7"/>
        <end position="29"/>
    </location>
</feature>